<accession>A0A2H0W509</accession>
<evidence type="ECO:0000313" key="1">
    <source>
        <dbReference type="EMBL" id="PIS06443.1"/>
    </source>
</evidence>
<dbReference type="EMBL" id="PEZY01000004">
    <property type="protein sequence ID" value="PIS06443.1"/>
    <property type="molecule type" value="Genomic_DNA"/>
</dbReference>
<protein>
    <submittedName>
        <fullName evidence="1">Uncharacterized protein</fullName>
    </submittedName>
</protein>
<sequence length="195" mass="22574">MIEKVFLGFIYDLINKTYPIKFKLPSEEADIFGLIKESINFLAETNNLELESTEVLKVFVNFLEEKVVPEIDKIPATFFVDSVKNKRDFLQKNISHSGLMWNVLCNLLTTCSFEELQSELSNLVLRVYPNRFSLLIQSARECEPKLKLEIRSYNKDKFYVSFQIQKSLLGGMRVYANSVLQDASWLGRISLLKSI</sequence>
<gene>
    <name evidence="1" type="ORF">COT80_00680</name>
</gene>
<dbReference type="AlphaFoldDB" id="A0A2H0W509"/>
<evidence type="ECO:0000313" key="2">
    <source>
        <dbReference type="Proteomes" id="UP000229056"/>
    </source>
</evidence>
<proteinExistence type="predicted"/>
<dbReference type="Proteomes" id="UP000229056">
    <property type="component" value="Unassembled WGS sequence"/>
</dbReference>
<organism evidence="1 2">
    <name type="scientific">Candidatus Buchananbacteria bacterium CG10_big_fil_rev_8_21_14_0_10_33_19</name>
    <dbReference type="NCBI Taxonomy" id="1974525"/>
    <lineage>
        <taxon>Bacteria</taxon>
        <taxon>Candidatus Buchananiibacteriota</taxon>
    </lineage>
</organism>
<reference evidence="2" key="1">
    <citation type="submission" date="2017-09" db="EMBL/GenBank/DDBJ databases">
        <title>Depth-based differentiation of microbial function through sediment-hosted aquifers and enrichment of novel symbionts in the deep terrestrial subsurface.</title>
        <authorList>
            <person name="Probst A.J."/>
            <person name="Ladd B."/>
            <person name="Jarett J.K."/>
            <person name="Geller-Mcgrath D.E."/>
            <person name="Sieber C.M.K."/>
            <person name="Emerson J.B."/>
            <person name="Anantharaman K."/>
            <person name="Thomas B.C."/>
            <person name="Malmstrom R."/>
            <person name="Stieglmeier M."/>
            <person name="Klingl A."/>
            <person name="Woyke T."/>
            <person name="Ryan C.M."/>
            <person name="Banfield J.F."/>
        </authorList>
    </citation>
    <scope>NUCLEOTIDE SEQUENCE [LARGE SCALE GENOMIC DNA]</scope>
</reference>
<name>A0A2H0W509_9BACT</name>
<comment type="caution">
    <text evidence="1">The sequence shown here is derived from an EMBL/GenBank/DDBJ whole genome shotgun (WGS) entry which is preliminary data.</text>
</comment>